<feature type="domain" description="Enoyl reductase (ER)" evidence="1">
    <location>
        <begin position="1"/>
        <end position="321"/>
    </location>
</feature>
<evidence type="ECO:0000313" key="2">
    <source>
        <dbReference type="EMBL" id="GIH10210.1"/>
    </source>
</evidence>
<dbReference type="CDD" id="cd08267">
    <property type="entry name" value="MDR1"/>
    <property type="match status" value="1"/>
</dbReference>
<organism evidence="2 3">
    <name type="scientific">Rhizocola hellebori</name>
    <dbReference type="NCBI Taxonomy" id="1392758"/>
    <lineage>
        <taxon>Bacteria</taxon>
        <taxon>Bacillati</taxon>
        <taxon>Actinomycetota</taxon>
        <taxon>Actinomycetes</taxon>
        <taxon>Micromonosporales</taxon>
        <taxon>Micromonosporaceae</taxon>
        <taxon>Rhizocola</taxon>
    </lineage>
</organism>
<dbReference type="EMBL" id="BONY01000087">
    <property type="protein sequence ID" value="GIH10210.1"/>
    <property type="molecule type" value="Genomic_DNA"/>
</dbReference>
<dbReference type="Pfam" id="PF08240">
    <property type="entry name" value="ADH_N"/>
    <property type="match status" value="1"/>
</dbReference>
<dbReference type="Pfam" id="PF13602">
    <property type="entry name" value="ADH_zinc_N_2"/>
    <property type="match status" value="1"/>
</dbReference>
<dbReference type="InterPro" id="IPR020843">
    <property type="entry name" value="ER"/>
</dbReference>
<dbReference type="GO" id="GO:0016491">
    <property type="term" value="F:oxidoreductase activity"/>
    <property type="evidence" value="ECO:0007669"/>
    <property type="project" value="InterPro"/>
</dbReference>
<dbReference type="PANTHER" id="PTHR11695">
    <property type="entry name" value="ALCOHOL DEHYDROGENASE RELATED"/>
    <property type="match status" value="1"/>
</dbReference>
<dbReference type="InterPro" id="IPR036291">
    <property type="entry name" value="NAD(P)-bd_dom_sf"/>
</dbReference>
<dbReference type="Proteomes" id="UP000612899">
    <property type="component" value="Unassembled WGS sequence"/>
</dbReference>
<sequence length="323" mass="34406">MLQLREVDEPTVGDDEVLVKVRAASVHPDVWHVISGLPYVLRLMGSGVRRPKVAIPGTDVAGHVVAVGAKVTRLKPGDEVFGESVKGYGWANGGAYAEFVAVAQDSLALKPANVTFEQAAAVPSTGYIALQVLRQRGHPLAGEQVLINGAGGGVGTIALQLAKAAGAQVTGVDSTDKLELLRSLGADRVIDYTREDFTRGARRYDLIFDIPGNHSFSACRRVLTDRGTYLLIAHDHYGRAGRKVLGSVPRVLGLLAMSVFVRQLPKASVSMPSKKDAIATLSKYLQSGQLTPVIDQTFPLSQTAEAIRYLSGGKARGKVVITM</sequence>
<dbReference type="InterPro" id="IPR050700">
    <property type="entry name" value="YIM1/Zinc_Alcohol_DH_Fams"/>
</dbReference>
<dbReference type="SMART" id="SM00829">
    <property type="entry name" value="PKS_ER"/>
    <property type="match status" value="1"/>
</dbReference>
<name>A0A8J3VKW8_9ACTN</name>
<dbReference type="GO" id="GO:0008270">
    <property type="term" value="F:zinc ion binding"/>
    <property type="evidence" value="ECO:0007669"/>
    <property type="project" value="InterPro"/>
</dbReference>
<protein>
    <submittedName>
        <fullName evidence="2">NADPH:quinone reductase</fullName>
    </submittedName>
</protein>
<accession>A0A8J3VKW8</accession>
<proteinExistence type="predicted"/>
<keyword evidence="3" id="KW-1185">Reference proteome</keyword>
<dbReference type="InterPro" id="IPR011032">
    <property type="entry name" value="GroES-like_sf"/>
</dbReference>
<dbReference type="PROSITE" id="PS01162">
    <property type="entry name" value="QOR_ZETA_CRYSTAL"/>
    <property type="match status" value="1"/>
</dbReference>
<dbReference type="Gene3D" id="3.90.180.10">
    <property type="entry name" value="Medium-chain alcohol dehydrogenases, catalytic domain"/>
    <property type="match status" value="1"/>
</dbReference>
<gene>
    <name evidence="2" type="ORF">Rhe02_82770</name>
</gene>
<evidence type="ECO:0000313" key="3">
    <source>
        <dbReference type="Proteomes" id="UP000612899"/>
    </source>
</evidence>
<dbReference type="InterPro" id="IPR002364">
    <property type="entry name" value="Quin_OxRdtase/zeta-crystal_CS"/>
</dbReference>
<comment type="caution">
    <text evidence="2">The sequence shown here is derived from an EMBL/GenBank/DDBJ whole genome shotgun (WGS) entry which is preliminary data.</text>
</comment>
<reference evidence="2" key="1">
    <citation type="submission" date="2021-01" db="EMBL/GenBank/DDBJ databases">
        <title>Whole genome shotgun sequence of Rhizocola hellebori NBRC 109834.</title>
        <authorList>
            <person name="Komaki H."/>
            <person name="Tamura T."/>
        </authorList>
    </citation>
    <scope>NUCLEOTIDE SEQUENCE</scope>
    <source>
        <strain evidence="2">NBRC 109834</strain>
    </source>
</reference>
<dbReference type="AlphaFoldDB" id="A0A8J3VKW8"/>
<evidence type="ECO:0000259" key="1">
    <source>
        <dbReference type="SMART" id="SM00829"/>
    </source>
</evidence>
<dbReference type="Gene3D" id="3.40.50.720">
    <property type="entry name" value="NAD(P)-binding Rossmann-like Domain"/>
    <property type="match status" value="1"/>
</dbReference>
<dbReference type="SUPFAM" id="SSF50129">
    <property type="entry name" value="GroES-like"/>
    <property type="match status" value="1"/>
</dbReference>
<dbReference type="SUPFAM" id="SSF51735">
    <property type="entry name" value="NAD(P)-binding Rossmann-fold domains"/>
    <property type="match status" value="1"/>
</dbReference>
<dbReference type="InterPro" id="IPR013154">
    <property type="entry name" value="ADH-like_N"/>
</dbReference>
<dbReference type="PANTHER" id="PTHR11695:SF648">
    <property type="entry name" value="ZINC-BINDING OXIDOREDUCTASE"/>
    <property type="match status" value="1"/>
</dbReference>